<comment type="caution">
    <text evidence="2">The sequence shown here is derived from an EMBL/GenBank/DDBJ whole genome shotgun (WGS) entry which is preliminary data.</text>
</comment>
<protein>
    <submittedName>
        <fullName evidence="2">Uncharacterized protein</fullName>
    </submittedName>
</protein>
<dbReference type="RefSeq" id="WP_184936488.1">
    <property type="nucleotide sequence ID" value="NZ_JACHJV010000001.1"/>
</dbReference>
<evidence type="ECO:0000256" key="1">
    <source>
        <dbReference type="SAM" id="MobiDB-lite"/>
    </source>
</evidence>
<sequence length="46" mass="4390">MRSIDAAGAARGVDGLAEASAQPQSAAVPLPSLVAVRCGPGPGEST</sequence>
<dbReference type="Proteomes" id="UP000540506">
    <property type="component" value="Unassembled WGS sequence"/>
</dbReference>
<feature type="region of interest" description="Disordered" evidence="1">
    <location>
        <begin position="1"/>
        <end position="25"/>
    </location>
</feature>
<reference evidence="2 3" key="1">
    <citation type="submission" date="2020-08" db="EMBL/GenBank/DDBJ databases">
        <title>Sequencing the genomes of 1000 actinobacteria strains.</title>
        <authorList>
            <person name="Klenk H.-P."/>
        </authorList>
    </citation>
    <scope>NUCLEOTIDE SEQUENCE [LARGE SCALE GENOMIC DNA]</scope>
    <source>
        <strain evidence="2 3">DSM 41654</strain>
    </source>
</reference>
<keyword evidence="3" id="KW-1185">Reference proteome</keyword>
<gene>
    <name evidence="2" type="ORF">FHR34_003553</name>
</gene>
<dbReference type="AlphaFoldDB" id="A0A7W7R3H0"/>
<evidence type="ECO:0000313" key="2">
    <source>
        <dbReference type="EMBL" id="MBB4924560.1"/>
    </source>
</evidence>
<organism evidence="2 3">
    <name type="scientific">Kitasatospora kifunensis</name>
    <name type="common">Streptomyces kifunensis</name>
    <dbReference type="NCBI Taxonomy" id="58351"/>
    <lineage>
        <taxon>Bacteria</taxon>
        <taxon>Bacillati</taxon>
        <taxon>Actinomycetota</taxon>
        <taxon>Actinomycetes</taxon>
        <taxon>Kitasatosporales</taxon>
        <taxon>Streptomycetaceae</taxon>
        <taxon>Kitasatospora</taxon>
    </lineage>
</organism>
<proteinExistence type="predicted"/>
<evidence type="ECO:0000313" key="3">
    <source>
        <dbReference type="Proteomes" id="UP000540506"/>
    </source>
</evidence>
<dbReference type="EMBL" id="JACHJV010000001">
    <property type="protein sequence ID" value="MBB4924560.1"/>
    <property type="molecule type" value="Genomic_DNA"/>
</dbReference>
<name>A0A7W7R3H0_KITKI</name>
<accession>A0A7W7R3H0</accession>